<sequence>MQTTNDLLRAQQFNRIKLLSYIFNHWREQSRLHGEYRWSHRLATLYDLSNTRRHWFTIWRKELAWYREHWAQAEQFSCRSRLHNSFRIWFVWSRRSKSIRLAIDHIQLRKRDALLRMVWATWLAHIFKCHENEAIAVTHCDQRNTCRLKTVFRAWQNWTVRTRQHSSLVSRFRSDVNKTHCHTILIRWHAWASAHVVERTQTLTSFQSARVHLRLLMLRCFLTRWKCSLSTHQKQKLAKSFASKKLLERCLEKWQSVRTRISKKQRLIKVADHFRQVTLKIHCLTVWSKHYHEASHLRRLDAIALFRWSWRLQARVWLSWHRWVVKKRKQRARIEAARERYRQRVAHEALRTWITRVLDQRRQRQTQLCHTLWNSDFRLFRLVSEAAIHWYWWTIVKRKHQPTKPDVDLIRESAAISSAPFIPLSEICLQNAYAMRNPIASNRDETESLVAHVPDRPKPHCPDFLTPQLEAEGLLSCCNRTVSSEPMNSSSIVLSPFVTSNVNYSSPRSEPLSVGVNSKALKTIQPSCIYWDFYREFIALTNNIRNYQLKMCKYKLESIFGEENNDKLVAVRSQLCRERRSCKKQLREFIKVILNALSANGISKDAPIPETITS</sequence>
<proteinExistence type="predicted"/>
<comment type="caution">
    <text evidence="1">The sequence shown here is derived from an EMBL/GenBank/DDBJ whole genome shotgun (WGS) entry which is preliminary data.</text>
</comment>
<keyword evidence="2" id="KW-1185">Reference proteome</keyword>
<evidence type="ECO:0000313" key="2">
    <source>
        <dbReference type="Proteomes" id="UP000822476"/>
    </source>
</evidence>
<gene>
    <name evidence="1" type="ORF">EG68_09280</name>
</gene>
<dbReference type="EMBL" id="JTDE01021027">
    <property type="protein sequence ID" value="KAF7233505.1"/>
    <property type="molecule type" value="Genomic_DNA"/>
</dbReference>
<dbReference type="AlphaFoldDB" id="A0A8S9YI58"/>
<dbReference type="PANTHER" id="PTHR22028:SF9">
    <property type="entry name" value="SFI1 SPINDLE BODY DOMAIN-CONTAINING PROTEIN"/>
    <property type="match status" value="1"/>
</dbReference>
<dbReference type="GO" id="GO:0019902">
    <property type="term" value="F:phosphatase binding"/>
    <property type="evidence" value="ECO:0007669"/>
    <property type="project" value="TreeGrafter"/>
</dbReference>
<evidence type="ECO:0008006" key="3">
    <source>
        <dbReference type="Google" id="ProtNLM"/>
    </source>
</evidence>
<dbReference type="OrthoDB" id="6269705at2759"/>
<evidence type="ECO:0000313" key="1">
    <source>
        <dbReference type="EMBL" id="KAF7233505.1"/>
    </source>
</evidence>
<reference evidence="1" key="1">
    <citation type="submission" date="2019-07" db="EMBL/GenBank/DDBJ databases">
        <title>Annotation for the trematode Paragonimus miyazaki's.</title>
        <authorList>
            <person name="Choi Y.-J."/>
        </authorList>
    </citation>
    <scope>NUCLEOTIDE SEQUENCE</scope>
    <source>
        <strain evidence="1">Japan</strain>
    </source>
</reference>
<dbReference type="InterPro" id="IPR052270">
    <property type="entry name" value="CACF_protein"/>
</dbReference>
<dbReference type="PANTHER" id="PTHR22028">
    <property type="entry name" value="SFI1 SPINDLE BODY DOMAIN-CONTAINING PROTEIN-RELATED"/>
    <property type="match status" value="1"/>
</dbReference>
<dbReference type="Proteomes" id="UP000822476">
    <property type="component" value="Unassembled WGS sequence"/>
</dbReference>
<protein>
    <recommendedName>
        <fullName evidence="3">Sfi1 spindle body domain-containing protein</fullName>
    </recommendedName>
</protein>
<name>A0A8S9YI58_9TREM</name>
<accession>A0A8S9YI58</accession>
<organism evidence="1 2">
    <name type="scientific">Paragonimus skrjabini miyazakii</name>
    <dbReference type="NCBI Taxonomy" id="59628"/>
    <lineage>
        <taxon>Eukaryota</taxon>
        <taxon>Metazoa</taxon>
        <taxon>Spiralia</taxon>
        <taxon>Lophotrochozoa</taxon>
        <taxon>Platyhelminthes</taxon>
        <taxon>Trematoda</taxon>
        <taxon>Digenea</taxon>
        <taxon>Plagiorchiida</taxon>
        <taxon>Troglotremata</taxon>
        <taxon>Troglotrematidae</taxon>
        <taxon>Paragonimus</taxon>
    </lineage>
</organism>